<dbReference type="HOGENOM" id="CLU_2157681_0_0_1"/>
<protein>
    <submittedName>
        <fullName evidence="1">Uncharacterized protein</fullName>
    </submittedName>
</protein>
<proteinExistence type="predicted"/>
<sequence>MLLNESNEVVGFPSGVNNSRGAGSRQATAIYSVPSGCIPESLGFNEAWLDLAAWQLGGFWDATAG</sequence>
<dbReference type="Proteomes" id="UP000007802">
    <property type="component" value="Unassembled WGS sequence"/>
</dbReference>
<organism evidence="1">
    <name type="scientific">Ajellomyces dermatitidis (strain ATCC 18188 / CBS 674.68)</name>
    <name type="common">Blastomyces dermatitidis</name>
    <dbReference type="NCBI Taxonomy" id="653446"/>
    <lineage>
        <taxon>Eukaryota</taxon>
        <taxon>Fungi</taxon>
        <taxon>Dikarya</taxon>
        <taxon>Ascomycota</taxon>
        <taxon>Pezizomycotina</taxon>
        <taxon>Eurotiomycetes</taxon>
        <taxon>Eurotiomycetidae</taxon>
        <taxon>Onygenales</taxon>
        <taxon>Ajellomycetaceae</taxon>
        <taxon>Blastomyces</taxon>
    </lineage>
</organism>
<accession>F2TDS5</accession>
<reference evidence="1" key="1">
    <citation type="submission" date="2010-03" db="EMBL/GenBank/DDBJ databases">
        <title>Annotation of Blastomyces dermatitidis strain ATCC 18188.</title>
        <authorList>
            <consortium name="The Broad Institute Genome Sequencing Platform"/>
            <consortium name="Broad Institute Genome Sequencing Center for Infectious Disease."/>
            <person name="Cuomo C."/>
            <person name="Klein B."/>
            <person name="Sullivan T."/>
            <person name="Heitman J."/>
            <person name="Young S."/>
            <person name="Zeng Q."/>
            <person name="Gargeya S."/>
            <person name="Alvarado L."/>
            <person name="Berlin A.M."/>
            <person name="Chapman S.B."/>
            <person name="Chen Z."/>
            <person name="Freedman E."/>
            <person name="Gellesch M."/>
            <person name="Goldberg J."/>
            <person name="Griggs A."/>
            <person name="Gujja S."/>
            <person name="Heilman E."/>
            <person name="Heiman D."/>
            <person name="Howarth C."/>
            <person name="Mehta T."/>
            <person name="Neiman D."/>
            <person name="Pearson M."/>
            <person name="Roberts A."/>
            <person name="Saif S."/>
            <person name="Shea T."/>
            <person name="Shenoy N."/>
            <person name="Sisk P."/>
            <person name="Stolte C."/>
            <person name="Sykes S."/>
            <person name="White J."/>
            <person name="Yandava C."/>
            <person name="Haas B."/>
            <person name="Nusbaum C."/>
            <person name="Birren B."/>
        </authorList>
    </citation>
    <scope>NUCLEOTIDE SEQUENCE [LARGE SCALE GENOMIC DNA]</scope>
    <source>
        <strain evidence="1">ATCC 18188</strain>
    </source>
</reference>
<name>F2TDS5_AJEDA</name>
<gene>
    <name evidence="1" type="ORF">BDDG_04330</name>
</gene>
<dbReference type="EMBL" id="GG749425">
    <property type="protein sequence ID" value="EGE81388.2"/>
    <property type="molecule type" value="Genomic_DNA"/>
</dbReference>
<dbReference type="AlphaFoldDB" id="F2TDS5"/>
<evidence type="ECO:0000313" key="1">
    <source>
        <dbReference type="EMBL" id="EGE81388.2"/>
    </source>
</evidence>